<evidence type="ECO:0000313" key="1">
    <source>
        <dbReference type="EMBL" id="RLJ70466.1"/>
    </source>
</evidence>
<gene>
    <name evidence="1" type="ORF">BCF55_0741</name>
</gene>
<evidence type="ECO:0000313" key="2">
    <source>
        <dbReference type="Proteomes" id="UP000267841"/>
    </source>
</evidence>
<dbReference type="Proteomes" id="UP000267841">
    <property type="component" value="Unassembled WGS sequence"/>
</dbReference>
<proteinExistence type="predicted"/>
<dbReference type="RefSeq" id="WP_170144740.1">
    <property type="nucleotide sequence ID" value="NZ_RCCJ01000001.1"/>
</dbReference>
<dbReference type="AlphaFoldDB" id="A0A497XNC6"/>
<reference evidence="1 2" key="1">
    <citation type="submission" date="2018-10" db="EMBL/GenBank/DDBJ databases">
        <title>Genomic Encyclopedia of Archaeal and Bacterial Type Strains, Phase II (KMG-II): from individual species to whole genera.</title>
        <authorList>
            <person name="Goeker M."/>
        </authorList>
    </citation>
    <scope>NUCLEOTIDE SEQUENCE [LARGE SCALE GENOMIC DNA]</scope>
    <source>
        <strain evidence="1 2">DSM 16510</strain>
    </source>
</reference>
<accession>A0A497XNC6</accession>
<protein>
    <submittedName>
        <fullName evidence="1">Uncharacterized protein</fullName>
    </submittedName>
</protein>
<comment type="caution">
    <text evidence="1">The sequence shown here is derived from an EMBL/GenBank/DDBJ whole genome shotgun (WGS) entry which is preliminary data.</text>
</comment>
<dbReference type="EMBL" id="RCCJ01000001">
    <property type="protein sequence ID" value="RLJ70466.1"/>
    <property type="molecule type" value="Genomic_DNA"/>
</dbReference>
<name>A0A497XNC6_9AQUI</name>
<sequence>MERAKEIKRRKKLRAFRELKEKARKIYIPDDFTVRIAKEEMNLGKP</sequence>
<organism evidence="1 2">
    <name type="scientific">Hydrogenivirga caldilitoris</name>
    <dbReference type="NCBI Taxonomy" id="246264"/>
    <lineage>
        <taxon>Bacteria</taxon>
        <taxon>Pseudomonadati</taxon>
        <taxon>Aquificota</taxon>
        <taxon>Aquificia</taxon>
        <taxon>Aquificales</taxon>
        <taxon>Aquificaceae</taxon>
        <taxon>Hydrogenivirga</taxon>
    </lineage>
</organism>
<keyword evidence="2" id="KW-1185">Reference proteome</keyword>